<evidence type="ECO:0000256" key="5">
    <source>
        <dbReference type="SAM" id="MobiDB-lite"/>
    </source>
</evidence>
<protein>
    <submittedName>
        <fullName evidence="7">Putative monooxygenase</fullName>
    </submittedName>
</protein>
<dbReference type="AlphaFoldDB" id="A0A6J4UJW6"/>
<organism evidence="7">
    <name type="scientific">uncultured Thermomicrobiales bacterium</name>
    <dbReference type="NCBI Taxonomy" id="1645740"/>
    <lineage>
        <taxon>Bacteria</taxon>
        <taxon>Pseudomonadati</taxon>
        <taxon>Thermomicrobiota</taxon>
        <taxon>Thermomicrobia</taxon>
        <taxon>Thermomicrobiales</taxon>
        <taxon>environmental samples</taxon>
    </lineage>
</organism>
<dbReference type="EMBL" id="CADCWL010000039">
    <property type="protein sequence ID" value="CAA9552878.1"/>
    <property type="molecule type" value="Genomic_DNA"/>
</dbReference>
<gene>
    <name evidence="7" type="ORF">AVDCRST_MAG19-982</name>
</gene>
<keyword evidence="3" id="KW-0560">Oxidoreductase</keyword>
<dbReference type="PANTHER" id="PTHR42847:SF4">
    <property type="entry name" value="ALKANESULFONATE MONOOXYGENASE-RELATED"/>
    <property type="match status" value="1"/>
</dbReference>
<dbReference type="Gene3D" id="3.20.20.30">
    <property type="entry name" value="Luciferase-like domain"/>
    <property type="match status" value="1"/>
</dbReference>
<evidence type="ECO:0000256" key="1">
    <source>
        <dbReference type="ARBA" id="ARBA00022630"/>
    </source>
</evidence>
<accession>A0A6J4UJW6</accession>
<evidence type="ECO:0000259" key="6">
    <source>
        <dbReference type="Pfam" id="PF00296"/>
    </source>
</evidence>
<feature type="region of interest" description="Disordered" evidence="5">
    <location>
        <begin position="1"/>
        <end position="28"/>
    </location>
</feature>
<name>A0A6J4UJW6_9BACT</name>
<dbReference type="Pfam" id="PF00296">
    <property type="entry name" value="Bac_luciferase"/>
    <property type="match status" value="1"/>
</dbReference>
<dbReference type="GO" id="GO:0046306">
    <property type="term" value="P:alkanesulfonate catabolic process"/>
    <property type="evidence" value="ECO:0007669"/>
    <property type="project" value="TreeGrafter"/>
</dbReference>
<proteinExistence type="predicted"/>
<evidence type="ECO:0000256" key="2">
    <source>
        <dbReference type="ARBA" id="ARBA00022643"/>
    </source>
</evidence>
<keyword evidence="1" id="KW-0285">Flavoprotein</keyword>
<evidence type="ECO:0000256" key="3">
    <source>
        <dbReference type="ARBA" id="ARBA00023002"/>
    </source>
</evidence>
<dbReference type="InterPro" id="IPR011251">
    <property type="entry name" value="Luciferase-like_dom"/>
</dbReference>
<evidence type="ECO:0000256" key="4">
    <source>
        <dbReference type="ARBA" id="ARBA00023033"/>
    </source>
</evidence>
<reference evidence="7" key="1">
    <citation type="submission" date="2020-02" db="EMBL/GenBank/DDBJ databases">
        <authorList>
            <person name="Meier V. D."/>
        </authorList>
    </citation>
    <scope>NUCLEOTIDE SEQUENCE</scope>
    <source>
        <strain evidence="7">AVDCRST_MAG19</strain>
    </source>
</reference>
<dbReference type="GO" id="GO:0008726">
    <property type="term" value="F:alkanesulfonate monooxygenase activity"/>
    <property type="evidence" value="ECO:0007669"/>
    <property type="project" value="TreeGrafter"/>
</dbReference>
<dbReference type="PANTHER" id="PTHR42847">
    <property type="entry name" value="ALKANESULFONATE MONOOXYGENASE"/>
    <property type="match status" value="1"/>
</dbReference>
<dbReference type="InterPro" id="IPR036661">
    <property type="entry name" value="Luciferase-like_sf"/>
</dbReference>
<dbReference type="InterPro" id="IPR050172">
    <property type="entry name" value="SsuD_RutA_monooxygenase"/>
</dbReference>
<sequence>MLGARVTGPSTPPAVPDPMRGPDIESARRNRAAERVRALVGPCRAREPTATVRANGDGCCATEGTVRYGVNLPPFGDLADPRALAALAREAEESGWDGFFIWDHVVYDPSFHPIADPWVGLAAVALATKRVRLGTLVTPLARRRPWQVAREAATLDRLSGGRLVLGVGLGDPVPWDFGFFGEEEDARARARRLDEGLAILAGLWSGEPFSHEGEHYHLREVTFLPTPVQRPRVPIWVGGWWPNKPPMRRAARWDGVAPGKWGEPLAPGELRNLTAYVAAHRADGSPFDVVVTGETPGGDRGGGTEVVARYAAAGATWWIEDVGPWRFGLGAEDPWSPEATASIRERIRQGPPGG</sequence>
<dbReference type="SUPFAM" id="SSF51679">
    <property type="entry name" value="Bacterial luciferase-like"/>
    <property type="match status" value="1"/>
</dbReference>
<keyword evidence="2" id="KW-0288">FMN</keyword>
<feature type="domain" description="Luciferase-like" evidence="6">
    <location>
        <begin position="79"/>
        <end position="293"/>
    </location>
</feature>
<keyword evidence="4 7" id="KW-0503">Monooxygenase</keyword>
<evidence type="ECO:0000313" key="7">
    <source>
        <dbReference type="EMBL" id="CAA9552878.1"/>
    </source>
</evidence>